<dbReference type="Proteomes" id="UP001199054">
    <property type="component" value="Unassembled WGS sequence"/>
</dbReference>
<gene>
    <name evidence="2" type="ORF">LG632_22610</name>
</gene>
<accession>A0ABS8BCA7</accession>
<keyword evidence="1" id="KW-0812">Transmembrane</keyword>
<feature type="transmembrane region" description="Helical" evidence="1">
    <location>
        <begin position="18"/>
        <end position="39"/>
    </location>
</feature>
<protein>
    <recommendedName>
        <fullName evidence="4">RDD domain-containing protein</fullName>
    </recommendedName>
</protein>
<sequence length="101" mass="11069">MATHSRVRARGPVTAARLIALVADIAALILVLWIALYLLDANRSNEVVAWIHDAATWLAGWSLDLFTISREWLRVVVGYGLPAVVYLLVGHAVARALARRA</sequence>
<dbReference type="EMBL" id="JAJAUY010000109">
    <property type="protein sequence ID" value="MCB5182161.1"/>
    <property type="molecule type" value="Genomic_DNA"/>
</dbReference>
<keyword evidence="3" id="KW-1185">Reference proteome</keyword>
<evidence type="ECO:0000256" key="1">
    <source>
        <dbReference type="SAM" id="Phobius"/>
    </source>
</evidence>
<evidence type="ECO:0000313" key="2">
    <source>
        <dbReference type="EMBL" id="MCB5182161.1"/>
    </source>
</evidence>
<comment type="caution">
    <text evidence="2">The sequence shown here is derived from an EMBL/GenBank/DDBJ whole genome shotgun (WGS) entry which is preliminary data.</text>
</comment>
<name>A0ABS8BCA7_9ACTN</name>
<feature type="transmembrane region" description="Helical" evidence="1">
    <location>
        <begin position="72"/>
        <end position="94"/>
    </location>
</feature>
<organism evidence="2 3">
    <name type="scientific">Streptomyces antimicrobicus</name>
    <dbReference type="NCBI Taxonomy" id="2883108"/>
    <lineage>
        <taxon>Bacteria</taxon>
        <taxon>Bacillati</taxon>
        <taxon>Actinomycetota</taxon>
        <taxon>Actinomycetes</taxon>
        <taxon>Kitasatosporales</taxon>
        <taxon>Streptomycetaceae</taxon>
        <taxon>Streptomyces</taxon>
    </lineage>
</organism>
<reference evidence="2 3" key="1">
    <citation type="submission" date="2021-10" db="EMBL/GenBank/DDBJ databases">
        <title>Streptomyces sp. strain SMC 277, a novel streptomycete isolated from soil.</title>
        <authorList>
            <person name="Chanama M."/>
        </authorList>
    </citation>
    <scope>NUCLEOTIDE SEQUENCE [LARGE SCALE GENOMIC DNA]</scope>
    <source>
        <strain evidence="2 3">SMC 277</strain>
    </source>
</reference>
<evidence type="ECO:0000313" key="3">
    <source>
        <dbReference type="Proteomes" id="UP001199054"/>
    </source>
</evidence>
<evidence type="ECO:0008006" key="4">
    <source>
        <dbReference type="Google" id="ProtNLM"/>
    </source>
</evidence>
<keyword evidence="1" id="KW-0472">Membrane</keyword>
<keyword evidence="1" id="KW-1133">Transmembrane helix</keyword>
<dbReference type="RefSeq" id="WP_226729255.1">
    <property type="nucleotide sequence ID" value="NZ_JAJAUY010000109.1"/>
</dbReference>
<proteinExistence type="predicted"/>